<sequence length="91" mass="9863">MGQSHKLCPKKSIEFCACFTLDVKGHLSVHCTHAPPAEPKISKRSRHVASEFNTTSQAVAAPHGVKIPFLSCMLFYSENILKGVAISCHGV</sequence>
<comment type="caution">
    <text evidence="1">The sequence shown here is derived from an EMBL/GenBank/DDBJ whole genome shotgun (WGS) entry which is preliminary data.</text>
</comment>
<gene>
    <name evidence="1" type="ORF">G6F64_003250</name>
</gene>
<protein>
    <submittedName>
        <fullName evidence="1">Uncharacterized protein</fullName>
    </submittedName>
</protein>
<dbReference type="AlphaFoldDB" id="A0A9P6XEZ0"/>
<proteinExistence type="predicted"/>
<dbReference type="OrthoDB" id="10268471at2759"/>
<dbReference type="EMBL" id="JAANQT010000311">
    <property type="protein sequence ID" value="KAG1312161.1"/>
    <property type="molecule type" value="Genomic_DNA"/>
</dbReference>
<accession>A0A9P6XEZ0</accession>
<evidence type="ECO:0000313" key="1">
    <source>
        <dbReference type="EMBL" id="KAG1312161.1"/>
    </source>
</evidence>
<name>A0A9P6XEZ0_RHIOR</name>
<keyword evidence="2" id="KW-1185">Reference proteome</keyword>
<reference evidence="1" key="1">
    <citation type="journal article" date="2020" name="Microb. Genom.">
        <title>Genetic diversity of clinical and environmental Mucorales isolates obtained from an investigation of mucormycosis cases among solid organ transplant recipients.</title>
        <authorList>
            <person name="Nguyen M.H."/>
            <person name="Kaul D."/>
            <person name="Muto C."/>
            <person name="Cheng S.J."/>
            <person name="Richter R.A."/>
            <person name="Bruno V.M."/>
            <person name="Liu G."/>
            <person name="Beyhan S."/>
            <person name="Sundermann A.J."/>
            <person name="Mounaud S."/>
            <person name="Pasculle A.W."/>
            <person name="Nierman W.C."/>
            <person name="Driscoll E."/>
            <person name="Cumbie R."/>
            <person name="Clancy C.J."/>
            <person name="Dupont C.L."/>
        </authorList>
    </citation>
    <scope>NUCLEOTIDE SEQUENCE</scope>
    <source>
        <strain evidence="1">GL11</strain>
    </source>
</reference>
<organism evidence="1 2">
    <name type="scientific">Rhizopus oryzae</name>
    <name type="common">Mucormycosis agent</name>
    <name type="synonym">Rhizopus arrhizus var. delemar</name>
    <dbReference type="NCBI Taxonomy" id="64495"/>
    <lineage>
        <taxon>Eukaryota</taxon>
        <taxon>Fungi</taxon>
        <taxon>Fungi incertae sedis</taxon>
        <taxon>Mucoromycota</taxon>
        <taxon>Mucoromycotina</taxon>
        <taxon>Mucoromycetes</taxon>
        <taxon>Mucorales</taxon>
        <taxon>Mucorineae</taxon>
        <taxon>Rhizopodaceae</taxon>
        <taxon>Rhizopus</taxon>
    </lineage>
</organism>
<dbReference type="Proteomes" id="UP000716291">
    <property type="component" value="Unassembled WGS sequence"/>
</dbReference>
<evidence type="ECO:0000313" key="2">
    <source>
        <dbReference type="Proteomes" id="UP000716291"/>
    </source>
</evidence>